<dbReference type="GO" id="GO:0016020">
    <property type="term" value="C:membrane"/>
    <property type="evidence" value="ECO:0007669"/>
    <property type="project" value="UniProtKB-SubCell"/>
</dbReference>
<accession>M7TNT3</accession>
<feature type="compositionally biased region" description="Basic and acidic residues" evidence="5">
    <location>
        <begin position="19"/>
        <end position="29"/>
    </location>
</feature>
<evidence type="ECO:0000256" key="4">
    <source>
        <dbReference type="ARBA" id="ARBA00023136"/>
    </source>
</evidence>
<evidence type="ECO:0000313" key="9">
    <source>
        <dbReference type="Proteomes" id="UP000012174"/>
    </source>
</evidence>
<dbReference type="KEGG" id="ela:UCREL1_1389"/>
<dbReference type="InterPro" id="IPR011701">
    <property type="entry name" value="MFS"/>
</dbReference>
<name>M7TNT3_EUTLA</name>
<feature type="transmembrane region" description="Helical" evidence="6">
    <location>
        <begin position="347"/>
        <end position="365"/>
    </location>
</feature>
<dbReference type="InterPro" id="IPR051788">
    <property type="entry name" value="MFS_Transporter"/>
</dbReference>
<dbReference type="Pfam" id="PF07690">
    <property type="entry name" value="MFS_1"/>
    <property type="match status" value="1"/>
</dbReference>
<dbReference type="SUPFAM" id="SSF103473">
    <property type="entry name" value="MFS general substrate transporter"/>
    <property type="match status" value="1"/>
</dbReference>
<keyword evidence="2 6" id="KW-0812">Transmembrane</keyword>
<keyword evidence="3 6" id="KW-1133">Transmembrane helix</keyword>
<proteinExistence type="predicted"/>
<gene>
    <name evidence="8" type="ORF">UCREL1_1389</name>
</gene>
<dbReference type="EMBL" id="KB705623">
    <property type="protein sequence ID" value="EMR71561.1"/>
    <property type="molecule type" value="Genomic_DNA"/>
</dbReference>
<dbReference type="Gene3D" id="1.20.1250.20">
    <property type="entry name" value="MFS general substrate transporter like domains"/>
    <property type="match status" value="2"/>
</dbReference>
<reference evidence="9" key="1">
    <citation type="journal article" date="2013" name="Genome Announc.">
        <title>Draft genome sequence of the grapevine dieback fungus Eutypa lata UCR-EL1.</title>
        <authorList>
            <person name="Blanco-Ulate B."/>
            <person name="Rolshausen P.E."/>
            <person name="Cantu D."/>
        </authorList>
    </citation>
    <scope>NUCLEOTIDE SEQUENCE [LARGE SCALE GENOMIC DNA]</scope>
    <source>
        <strain evidence="9">UCR-EL1</strain>
    </source>
</reference>
<dbReference type="OrthoDB" id="413079at2759"/>
<protein>
    <submittedName>
        <fullName evidence="8">Putative mfs transporter protein</fullName>
    </submittedName>
</protein>
<evidence type="ECO:0000256" key="6">
    <source>
        <dbReference type="SAM" id="Phobius"/>
    </source>
</evidence>
<dbReference type="PANTHER" id="PTHR23514:SF16">
    <property type="entry name" value="TRANSPORTER, PUTATIVE (AFU_ORTHOLOGUE AFUA_2G17270)-RELATED"/>
    <property type="match status" value="1"/>
</dbReference>
<feature type="transmembrane region" description="Helical" evidence="6">
    <location>
        <begin position="434"/>
        <end position="454"/>
    </location>
</feature>
<feature type="transmembrane region" description="Helical" evidence="6">
    <location>
        <begin position="146"/>
        <end position="165"/>
    </location>
</feature>
<feature type="domain" description="Major facilitator superfamily (MFS) profile" evidence="7">
    <location>
        <begin position="277"/>
        <end position="462"/>
    </location>
</feature>
<evidence type="ECO:0000313" key="8">
    <source>
        <dbReference type="EMBL" id="EMR71561.1"/>
    </source>
</evidence>
<dbReference type="eggNOG" id="ENOG502QU6M">
    <property type="taxonomic scope" value="Eukaryota"/>
</dbReference>
<evidence type="ECO:0000256" key="5">
    <source>
        <dbReference type="SAM" id="MobiDB-lite"/>
    </source>
</evidence>
<feature type="region of interest" description="Disordered" evidence="5">
    <location>
        <begin position="1"/>
        <end position="29"/>
    </location>
</feature>
<evidence type="ECO:0000256" key="3">
    <source>
        <dbReference type="ARBA" id="ARBA00022989"/>
    </source>
</evidence>
<keyword evidence="4 6" id="KW-0472">Membrane</keyword>
<keyword evidence="9" id="KW-1185">Reference proteome</keyword>
<evidence type="ECO:0000256" key="2">
    <source>
        <dbReference type="ARBA" id="ARBA00022692"/>
    </source>
</evidence>
<evidence type="ECO:0000256" key="1">
    <source>
        <dbReference type="ARBA" id="ARBA00004141"/>
    </source>
</evidence>
<dbReference type="OMA" id="AQCLRPW"/>
<dbReference type="PANTHER" id="PTHR23514">
    <property type="entry name" value="BYPASS OF STOP CODON PROTEIN 6"/>
    <property type="match status" value="1"/>
</dbReference>
<feature type="transmembrane region" description="Helical" evidence="6">
    <location>
        <begin position="280"/>
        <end position="302"/>
    </location>
</feature>
<feature type="transmembrane region" description="Helical" evidence="6">
    <location>
        <begin position="185"/>
        <end position="207"/>
    </location>
</feature>
<feature type="transmembrane region" description="Helical" evidence="6">
    <location>
        <begin position="314"/>
        <end position="335"/>
    </location>
</feature>
<evidence type="ECO:0000259" key="7">
    <source>
        <dbReference type="PROSITE" id="PS50850"/>
    </source>
</evidence>
<dbReference type="InterPro" id="IPR036259">
    <property type="entry name" value="MFS_trans_sf"/>
</dbReference>
<comment type="subcellular location">
    <subcellularLocation>
        <location evidence="1">Membrane</location>
        <topology evidence="1">Multi-pass membrane protein</topology>
    </subcellularLocation>
</comment>
<dbReference type="PROSITE" id="PS50850">
    <property type="entry name" value="MFS"/>
    <property type="match status" value="1"/>
</dbReference>
<dbReference type="GO" id="GO:0022857">
    <property type="term" value="F:transmembrane transporter activity"/>
    <property type="evidence" value="ECO:0007669"/>
    <property type="project" value="InterPro"/>
</dbReference>
<dbReference type="FunFam" id="1.20.1250.20:FF:000286">
    <property type="entry name" value="MFS efflux transporter"/>
    <property type="match status" value="1"/>
</dbReference>
<feature type="transmembrane region" description="Helical" evidence="6">
    <location>
        <begin position="371"/>
        <end position="393"/>
    </location>
</feature>
<dbReference type="HOGENOM" id="CLU_021993_3_1_1"/>
<dbReference type="InterPro" id="IPR020846">
    <property type="entry name" value="MFS_dom"/>
</dbReference>
<organism evidence="8 9">
    <name type="scientific">Eutypa lata (strain UCR-EL1)</name>
    <name type="common">Grapevine dieback disease fungus</name>
    <name type="synonym">Eutypa armeniacae</name>
    <dbReference type="NCBI Taxonomy" id="1287681"/>
    <lineage>
        <taxon>Eukaryota</taxon>
        <taxon>Fungi</taxon>
        <taxon>Dikarya</taxon>
        <taxon>Ascomycota</taxon>
        <taxon>Pezizomycotina</taxon>
        <taxon>Sordariomycetes</taxon>
        <taxon>Xylariomycetidae</taxon>
        <taxon>Xylariales</taxon>
        <taxon>Diatrypaceae</taxon>
        <taxon>Eutypa</taxon>
    </lineage>
</organism>
<dbReference type="AlphaFoldDB" id="M7TNT3"/>
<feature type="transmembrane region" description="Helical" evidence="6">
    <location>
        <begin position="405"/>
        <end position="428"/>
    </location>
</feature>
<dbReference type="Proteomes" id="UP000012174">
    <property type="component" value="Unassembled WGS sequence"/>
</dbReference>
<feature type="transmembrane region" description="Helical" evidence="6">
    <location>
        <begin position="91"/>
        <end position="113"/>
    </location>
</feature>
<sequence length="462" mass="49813">MSTSQTSVVEAQPIPLTQLHRDQPTKDVETASTIEDPLGSDMVHREPATPFFKLVVAGYSFFCAGVDPLSQKISISNDGSLGPLIPYILSTWNITTGQIAIIYATTFAGWFIAALTNPILTAHLTLGQLLFVGAAFQLIAQCLRPWSSLPLFCVTFFLQALGMAYQDSHSNTFVSSLHNVPHRWLSFIHACYALGCFVGPLIATAIANSPNSMGIEGWRRVYLVLVGINFANQVGVTAAFKDTLWSRLKVAVPGAGGSGGGQKRNRTAIRDTADVLKVRALWLLSMFYFFELGAWMTAGGWVVEFLTTVRGGDLANMGYVPTGYYGGLLAGRLFLAEPTYRLGERRMLLIYSVICVCLQLVFWLQPNIVGSAVALSLMGFFFGPFFATGMSVASKLFPKESQTTALGFIFVLAQAGGALFPSITGLIATGAGVAVLQPIVLALIIAGGVCWWLVPKVPSRTE</sequence>